<evidence type="ECO:0000313" key="2">
    <source>
        <dbReference type="Proteomes" id="UP000596049"/>
    </source>
</evidence>
<keyword evidence="2" id="KW-1185">Reference proteome</keyword>
<protein>
    <submittedName>
        <fullName evidence="1">Uncharacterized protein</fullName>
    </submittedName>
</protein>
<sequence>MNANTLRDESFKYELELYHKIYCSVFEIKYLEWLFLYTKDYISNKIRKYPDLQFIYGEDEYGLYFEVSYTDGY</sequence>
<reference evidence="1 2" key="1">
    <citation type="submission" date="2020-01" db="EMBL/GenBank/DDBJ databases">
        <authorList>
            <person name="Liu G."/>
            <person name="Liu B."/>
        </authorList>
    </citation>
    <scope>NUCLEOTIDE SEQUENCE [LARGE SCALE GENOMIC DNA]</scope>
    <source>
        <strain evidence="1 2">FJAT-51161</strain>
    </source>
</reference>
<accession>A0ABX7ALM4</accession>
<organism evidence="1 2">
    <name type="scientific">Lysinibacillus agricola</name>
    <dbReference type="NCBI Taxonomy" id="2590012"/>
    <lineage>
        <taxon>Bacteria</taxon>
        <taxon>Bacillati</taxon>
        <taxon>Bacillota</taxon>
        <taxon>Bacilli</taxon>
        <taxon>Bacillales</taxon>
        <taxon>Bacillaceae</taxon>
        <taxon>Lysinibacillus</taxon>
    </lineage>
</organism>
<gene>
    <name evidence="1" type="ORF">FJQ98_15845</name>
</gene>
<evidence type="ECO:0000313" key="1">
    <source>
        <dbReference type="EMBL" id="QQP10719.1"/>
    </source>
</evidence>
<dbReference type="EMBL" id="CP067341">
    <property type="protein sequence ID" value="QQP10719.1"/>
    <property type="molecule type" value="Genomic_DNA"/>
</dbReference>
<dbReference type="RefSeq" id="WP_143115052.1">
    <property type="nucleotide sequence ID" value="NZ_CP067341.1"/>
</dbReference>
<dbReference type="Proteomes" id="UP000596049">
    <property type="component" value="Chromosome"/>
</dbReference>
<proteinExistence type="predicted"/>
<name>A0ABX7ALM4_9BACI</name>